<sequence length="89" mass="9452">MVGGLTMDGDWNTTGTGRELASADIRPGAARPGTFSCNTDGTTFTRLGPDCPMGNDRRFFTGHRFALFNHVTRALGGSVRVTGFEPSAL</sequence>
<dbReference type="EMBL" id="FOET01000016">
    <property type="protein sequence ID" value="SEQ82556.1"/>
    <property type="molecule type" value="Genomic_DNA"/>
</dbReference>
<accession>A0A1H9J6Z1</accession>
<proteinExistence type="predicted"/>
<keyword evidence="2" id="KW-1185">Reference proteome</keyword>
<evidence type="ECO:0000313" key="1">
    <source>
        <dbReference type="EMBL" id="SEQ82556.1"/>
    </source>
</evidence>
<dbReference type="STRING" id="403935.SAMN05216481_11696"/>
<dbReference type="Gene3D" id="2.60.120.200">
    <property type="match status" value="1"/>
</dbReference>
<protein>
    <submittedName>
        <fullName evidence="1">Uncharacterized protein</fullName>
    </submittedName>
</protein>
<dbReference type="Proteomes" id="UP000199055">
    <property type="component" value="Unassembled WGS sequence"/>
</dbReference>
<name>A0A1H9J6Z1_9ACTN</name>
<reference evidence="1 2" key="1">
    <citation type="submission" date="2016-10" db="EMBL/GenBank/DDBJ databases">
        <authorList>
            <person name="de Groot N.N."/>
        </authorList>
    </citation>
    <scope>NUCLEOTIDE SEQUENCE [LARGE SCALE GENOMIC DNA]</scope>
    <source>
        <strain evidence="1 2">CGMCC 4.3519</strain>
    </source>
</reference>
<gene>
    <name evidence="1" type="ORF">SAMN05216481_11696</name>
</gene>
<dbReference type="AlphaFoldDB" id="A0A1H9J6Z1"/>
<organism evidence="1 2">
    <name type="scientific">Streptomyces radiopugnans</name>
    <dbReference type="NCBI Taxonomy" id="403935"/>
    <lineage>
        <taxon>Bacteria</taxon>
        <taxon>Bacillati</taxon>
        <taxon>Actinomycetota</taxon>
        <taxon>Actinomycetes</taxon>
        <taxon>Kitasatosporales</taxon>
        <taxon>Streptomycetaceae</taxon>
        <taxon>Streptomyces</taxon>
    </lineage>
</organism>
<evidence type="ECO:0000313" key="2">
    <source>
        <dbReference type="Proteomes" id="UP000199055"/>
    </source>
</evidence>